<evidence type="ECO:0000313" key="2">
    <source>
        <dbReference type="Proteomes" id="UP000031036"/>
    </source>
</evidence>
<evidence type="ECO:0000313" key="1">
    <source>
        <dbReference type="EMBL" id="KHN87482.1"/>
    </source>
</evidence>
<name>A0A0B2W1J0_TOXCA</name>
<comment type="caution">
    <text evidence="1">The sequence shown here is derived from an EMBL/GenBank/DDBJ whole genome shotgun (WGS) entry which is preliminary data.</text>
</comment>
<dbReference type="EMBL" id="JPKZ01000424">
    <property type="protein sequence ID" value="KHN87482.1"/>
    <property type="molecule type" value="Genomic_DNA"/>
</dbReference>
<keyword evidence="2" id="KW-1185">Reference proteome</keyword>
<dbReference type="AlphaFoldDB" id="A0A0B2W1J0"/>
<dbReference type="OrthoDB" id="5776213at2759"/>
<gene>
    <name evidence="1" type="ORF">Tcan_08933</name>
</gene>
<protein>
    <submittedName>
        <fullName evidence="1">Uncharacterized protein</fullName>
    </submittedName>
</protein>
<organism evidence="1 2">
    <name type="scientific">Toxocara canis</name>
    <name type="common">Canine roundworm</name>
    <dbReference type="NCBI Taxonomy" id="6265"/>
    <lineage>
        <taxon>Eukaryota</taxon>
        <taxon>Metazoa</taxon>
        <taxon>Ecdysozoa</taxon>
        <taxon>Nematoda</taxon>
        <taxon>Chromadorea</taxon>
        <taxon>Rhabditida</taxon>
        <taxon>Spirurina</taxon>
        <taxon>Ascaridomorpha</taxon>
        <taxon>Ascaridoidea</taxon>
        <taxon>Toxocaridae</taxon>
        <taxon>Toxocara</taxon>
    </lineage>
</organism>
<reference evidence="1 2" key="1">
    <citation type="submission" date="2014-11" db="EMBL/GenBank/DDBJ databases">
        <title>Genetic blueprint of the zoonotic pathogen Toxocara canis.</title>
        <authorList>
            <person name="Zhu X.-Q."/>
            <person name="Korhonen P.K."/>
            <person name="Cai H."/>
            <person name="Young N.D."/>
            <person name="Nejsum P."/>
            <person name="von Samson-Himmelstjerna G."/>
            <person name="Boag P.R."/>
            <person name="Tan P."/>
            <person name="Li Q."/>
            <person name="Min J."/>
            <person name="Yang Y."/>
            <person name="Wang X."/>
            <person name="Fang X."/>
            <person name="Hall R.S."/>
            <person name="Hofmann A."/>
            <person name="Sternberg P.W."/>
            <person name="Jex A.R."/>
            <person name="Gasser R.B."/>
        </authorList>
    </citation>
    <scope>NUCLEOTIDE SEQUENCE [LARGE SCALE GENOMIC DNA]</scope>
    <source>
        <strain evidence="1">PN_DK_2014</strain>
    </source>
</reference>
<sequence length="105" mass="11804">MAAADKLRNKEAKAKKMQMDAVRRLRELRKAARMETSLGSSTDEIVFVKGGGELHCVTTPTTRAYYLKQGDSWLYLERDNDGESGILHVVRRFSDGRITTKTVIG</sequence>
<proteinExistence type="predicted"/>
<dbReference type="Proteomes" id="UP000031036">
    <property type="component" value="Unassembled WGS sequence"/>
</dbReference>
<accession>A0A0B2W1J0</accession>